<dbReference type="Pfam" id="PF20179">
    <property type="entry name" value="MSS51_C"/>
    <property type="match status" value="1"/>
</dbReference>
<dbReference type="InterPro" id="IPR002893">
    <property type="entry name" value="Znf_MYND"/>
</dbReference>
<dbReference type="OrthoDB" id="432970at2759"/>
<sequence length="318" mass="36123">MMAQDLPPRAYTPQYTMLEVAGDMLCSWCFQPSGTHITLKKCVTEQARPTGSPAFQKKDWKLRHKYFCPRFQKVNKYDLKIDAGSSVTLAELVERQDKRKEMLKSPRPEQHEPCENCATMIFKHEVVCEVCFKTLYRTRPIKFFASCPKCQLAQYCSNTCKSKFSMVHSKEQCDMLALLHATKRTDINYHLDRKKLGNLGAVMSPSPRKHQQIRPNGFLYWLGSLPPLASSFPSHNPQVVTSVGQLTTESKSFPFTVISGLERAIPKILTYTSLEIHIVGASSRELGTSSMAEDIIHHFPRLKCLHLCFIGPRGQGTH</sequence>
<keyword evidence="2" id="KW-0863">Zinc-finger</keyword>
<evidence type="ECO:0000256" key="1">
    <source>
        <dbReference type="ARBA" id="ARBA00022723"/>
    </source>
</evidence>
<accession>A0A6A4IDK1</accession>
<proteinExistence type="predicted"/>
<dbReference type="PANTHER" id="PTHR28069">
    <property type="entry name" value="GH20023P"/>
    <property type="match status" value="1"/>
</dbReference>
<protein>
    <recommendedName>
        <fullName evidence="4">MYND-type domain-containing protein</fullName>
    </recommendedName>
</protein>
<gene>
    <name evidence="5" type="ORF">BT96DRAFT_986826</name>
</gene>
<dbReference type="Proteomes" id="UP000799118">
    <property type="component" value="Unassembled WGS sequence"/>
</dbReference>
<keyword evidence="6" id="KW-1185">Reference proteome</keyword>
<dbReference type="GO" id="GO:0008270">
    <property type="term" value="F:zinc ion binding"/>
    <property type="evidence" value="ECO:0007669"/>
    <property type="project" value="UniProtKB-KW"/>
</dbReference>
<evidence type="ECO:0000313" key="5">
    <source>
        <dbReference type="EMBL" id="KAE9407217.1"/>
    </source>
</evidence>
<dbReference type="PROSITE" id="PS01360">
    <property type="entry name" value="ZF_MYND_1"/>
    <property type="match status" value="1"/>
</dbReference>
<feature type="domain" description="MYND-type" evidence="4">
    <location>
        <begin position="128"/>
        <end position="173"/>
    </location>
</feature>
<evidence type="ECO:0000259" key="4">
    <source>
        <dbReference type="PROSITE" id="PS01360"/>
    </source>
</evidence>
<reference evidence="5" key="1">
    <citation type="journal article" date="2019" name="Environ. Microbiol.">
        <title>Fungal ecological strategies reflected in gene transcription - a case study of two litter decomposers.</title>
        <authorList>
            <person name="Barbi F."/>
            <person name="Kohler A."/>
            <person name="Barry K."/>
            <person name="Baskaran P."/>
            <person name="Daum C."/>
            <person name="Fauchery L."/>
            <person name="Ihrmark K."/>
            <person name="Kuo A."/>
            <person name="LaButti K."/>
            <person name="Lipzen A."/>
            <person name="Morin E."/>
            <person name="Grigoriev I.V."/>
            <person name="Henrissat B."/>
            <person name="Lindahl B."/>
            <person name="Martin F."/>
        </authorList>
    </citation>
    <scope>NUCLEOTIDE SEQUENCE</scope>
    <source>
        <strain evidence="5">JB14</strain>
    </source>
</reference>
<evidence type="ECO:0000256" key="2">
    <source>
        <dbReference type="ARBA" id="ARBA00022771"/>
    </source>
</evidence>
<evidence type="ECO:0000256" key="3">
    <source>
        <dbReference type="ARBA" id="ARBA00022833"/>
    </source>
</evidence>
<dbReference type="InterPro" id="IPR046824">
    <property type="entry name" value="Mss51-like_C"/>
</dbReference>
<dbReference type="EMBL" id="ML769397">
    <property type="protein sequence ID" value="KAE9407217.1"/>
    <property type="molecule type" value="Genomic_DNA"/>
</dbReference>
<evidence type="ECO:0000313" key="6">
    <source>
        <dbReference type="Proteomes" id="UP000799118"/>
    </source>
</evidence>
<dbReference type="AlphaFoldDB" id="A0A6A4IDK1"/>
<keyword evidence="3" id="KW-0862">Zinc</keyword>
<organism evidence="5 6">
    <name type="scientific">Gymnopus androsaceus JB14</name>
    <dbReference type="NCBI Taxonomy" id="1447944"/>
    <lineage>
        <taxon>Eukaryota</taxon>
        <taxon>Fungi</taxon>
        <taxon>Dikarya</taxon>
        <taxon>Basidiomycota</taxon>
        <taxon>Agaricomycotina</taxon>
        <taxon>Agaricomycetes</taxon>
        <taxon>Agaricomycetidae</taxon>
        <taxon>Agaricales</taxon>
        <taxon>Marasmiineae</taxon>
        <taxon>Omphalotaceae</taxon>
        <taxon>Gymnopus</taxon>
    </lineage>
</organism>
<keyword evidence="1" id="KW-0479">Metal-binding</keyword>
<name>A0A6A4IDK1_9AGAR</name>